<dbReference type="SUPFAM" id="SSF57903">
    <property type="entry name" value="FYVE/PHD zinc finger"/>
    <property type="match status" value="2"/>
</dbReference>
<dbReference type="PROSITE" id="PS50812">
    <property type="entry name" value="PWWP"/>
    <property type="match status" value="1"/>
</dbReference>
<dbReference type="Proteomes" id="UP000015102">
    <property type="component" value="Unassembled WGS sequence"/>
</dbReference>
<dbReference type="AlphaFoldDB" id="T1GRQ2"/>
<dbReference type="InterPro" id="IPR001965">
    <property type="entry name" value="Znf_PHD"/>
</dbReference>
<dbReference type="GO" id="GO:0032259">
    <property type="term" value="P:methylation"/>
    <property type="evidence" value="ECO:0007669"/>
    <property type="project" value="UniProtKB-KW"/>
</dbReference>
<evidence type="ECO:0000256" key="1">
    <source>
        <dbReference type="ARBA" id="ARBA00004123"/>
    </source>
</evidence>
<dbReference type="InterPro" id="IPR046341">
    <property type="entry name" value="SET_dom_sf"/>
</dbReference>
<dbReference type="PANTHER" id="PTHR22884">
    <property type="entry name" value="SET DOMAIN PROTEINS"/>
    <property type="match status" value="1"/>
</dbReference>
<dbReference type="CDD" id="cd15566">
    <property type="entry name" value="PHD3_NSD"/>
    <property type="match status" value="1"/>
</dbReference>
<protein>
    <recommendedName>
        <fullName evidence="18">Histone-lysine N-methyltransferase</fullName>
    </recommendedName>
</protein>
<evidence type="ECO:0000256" key="7">
    <source>
        <dbReference type="ARBA" id="ARBA00022691"/>
    </source>
</evidence>
<dbReference type="InterPro" id="IPR055198">
    <property type="entry name" value="NSD_PHD"/>
</dbReference>
<feature type="domain" description="SET" evidence="12">
    <location>
        <begin position="333"/>
        <end position="450"/>
    </location>
</feature>
<reference evidence="17" key="1">
    <citation type="submission" date="2013-02" db="EMBL/GenBank/DDBJ databases">
        <authorList>
            <person name="Hughes D."/>
        </authorList>
    </citation>
    <scope>NUCLEOTIDE SEQUENCE</scope>
    <source>
        <strain>Durham</strain>
        <strain evidence="17">NC isolate 2 -- Noor lab</strain>
    </source>
</reference>
<evidence type="ECO:0000256" key="10">
    <source>
        <dbReference type="ARBA" id="ARBA00022833"/>
    </source>
</evidence>
<dbReference type="PROSITE" id="PS50868">
    <property type="entry name" value="POST_SET"/>
    <property type="match status" value="1"/>
</dbReference>
<evidence type="ECO:0000259" key="12">
    <source>
        <dbReference type="PROSITE" id="PS50280"/>
    </source>
</evidence>
<evidence type="ECO:0000256" key="4">
    <source>
        <dbReference type="ARBA" id="ARBA00022553"/>
    </source>
</evidence>
<evidence type="ECO:0000256" key="6">
    <source>
        <dbReference type="ARBA" id="ARBA00022679"/>
    </source>
</evidence>
<dbReference type="GO" id="GO:0016279">
    <property type="term" value="F:protein-lysine N-methyltransferase activity"/>
    <property type="evidence" value="ECO:0007669"/>
    <property type="project" value="UniProtKB-ARBA"/>
</dbReference>
<evidence type="ECO:0000256" key="3">
    <source>
        <dbReference type="ARBA" id="ARBA00022454"/>
    </source>
</evidence>
<keyword evidence="9" id="KW-0863">Zinc-finger</keyword>
<keyword evidence="10" id="KW-0862">Zinc</keyword>
<dbReference type="SMART" id="SM00317">
    <property type="entry name" value="SET"/>
    <property type="match status" value="1"/>
</dbReference>
<proteinExistence type="predicted"/>
<evidence type="ECO:0000256" key="11">
    <source>
        <dbReference type="ARBA" id="ARBA00023242"/>
    </source>
</evidence>
<dbReference type="InterPro" id="IPR003616">
    <property type="entry name" value="Post-SET_dom"/>
</dbReference>
<dbReference type="InterPro" id="IPR019786">
    <property type="entry name" value="Zinc_finger_PHD-type_CS"/>
</dbReference>
<keyword evidence="5" id="KW-0489">Methyltransferase</keyword>
<evidence type="ECO:0008006" key="18">
    <source>
        <dbReference type="Google" id="ProtNLM"/>
    </source>
</evidence>
<dbReference type="SUPFAM" id="SSF63748">
    <property type="entry name" value="Tudor/PWWP/MBT"/>
    <property type="match status" value="1"/>
</dbReference>
<dbReference type="HOGENOM" id="CLU_004494_1_0_1"/>
<dbReference type="Pfam" id="PF00856">
    <property type="entry name" value="SET"/>
    <property type="match status" value="1"/>
</dbReference>
<evidence type="ECO:0000256" key="2">
    <source>
        <dbReference type="ARBA" id="ARBA00004286"/>
    </source>
</evidence>
<feature type="domain" description="PWWP" evidence="13">
    <location>
        <begin position="223"/>
        <end position="261"/>
    </location>
</feature>
<keyword evidence="4" id="KW-0597">Phosphoprotein</keyword>
<dbReference type="GO" id="GO:0140938">
    <property type="term" value="F:histone H3 methyltransferase activity"/>
    <property type="evidence" value="ECO:0007669"/>
    <property type="project" value="UniProtKB-ARBA"/>
</dbReference>
<sequence length="474" mass="54542">MSPPRKKKKRSIVKSHEKYRDIDEVIDDILNLGTDYLFEDIESSNCTSEDHFNSENSKLCFVCRKPDSIEVTAKCLSSKCGRYFHHSCLKLWPQSIWHSGGKIINFVCPSHICHTCVSDEPIGQTILNCKTKFAKCRICPGTYHKSSYCIPAGSQILDDETIVCPKHDSPLRHINVDWCFICVKSGKLLHCEMCPASVHSFCTINPENPYICDDCESGRFPLYGELVWAKFSNYKWWPSIILPPTEVPLNIRELKHSTSEFVIKKNKLVFPVKISNLYNENKIFNCNCRKDSENPCGRNSECLNRLLFIECDPKKCPAEEKCENQLFQKKLYAKMKVKNFGQKGFGLIAMENIASGTFVIEFVGEIIDLLEYKRRLAIQGSEKNFDYYFMTLENQYYIDASRKGNIARFIEHSCDPNCETQKWFVNGTTRIGIFAIKDILKDQELTYNYRLQCTGPKRKCLCKSSNCIGFIGDD</sequence>
<dbReference type="PROSITE" id="PS51215">
    <property type="entry name" value="AWS"/>
    <property type="match status" value="1"/>
</dbReference>
<dbReference type="EnsemblMetazoa" id="MESCA006340-RA">
    <property type="protein sequence ID" value="MESCA006340-PA"/>
    <property type="gene ID" value="MESCA006340"/>
</dbReference>
<dbReference type="GO" id="GO:0008270">
    <property type="term" value="F:zinc ion binding"/>
    <property type="evidence" value="ECO:0007669"/>
    <property type="project" value="UniProtKB-KW"/>
</dbReference>
<keyword evidence="11" id="KW-0539">Nucleus</keyword>
<keyword evidence="8" id="KW-0479">Metal-binding</keyword>
<evidence type="ECO:0000313" key="17">
    <source>
        <dbReference type="Proteomes" id="UP000015102"/>
    </source>
</evidence>
<dbReference type="GO" id="GO:0005634">
    <property type="term" value="C:nucleus"/>
    <property type="evidence" value="ECO:0007669"/>
    <property type="project" value="UniProtKB-SubCell"/>
</dbReference>
<name>T1GRQ2_MEGSC</name>
<dbReference type="Pfam" id="PF00855">
    <property type="entry name" value="PWWP"/>
    <property type="match status" value="1"/>
</dbReference>
<dbReference type="STRING" id="36166.T1GRQ2"/>
<keyword evidence="3" id="KW-0158">Chromosome</keyword>
<dbReference type="InterPro" id="IPR006560">
    <property type="entry name" value="AWS_dom"/>
</dbReference>
<dbReference type="InterPro" id="IPR013083">
    <property type="entry name" value="Znf_RING/FYVE/PHD"/>
</dbReference>
<evidence type="ECO:0000313" key="16">
    <source>
        <dbReference type="EnsemblMetazoa" id="MESCA006340-PA"/>
    </source>
</evidence>
<dbReference type="EMBL" id="CAQQ02151761">
    <property type="status" value="NOT_ANNOTATED_CDS"/>
    <property type="molecule type" value="Genomic_DNA"/>
</dbReference>
<keyword evidence="6" id="KW-0808">Transferase</keyword>
<dbReference type="InterPro" id="IPR050777">
    <property type="entry name" value="SET2_Histone-Lys_MeTrsfase"/>
</dbReference>
<comment type="subcellular location">
    <subcellularLocation>
        <location evidence="2">Chromosome</location>
    </subcellularLocation>
    <subcellularLocation>
        <location evidence="1">Nucleus</location>
    </subcellularLocation>
</comment>
<evidence type="ECO:0000256" key="8">
    <source>
        <dbReference type="ARBA" id="ARBA00022723"/>
    </source>
</evidence>
<evidence type="ECO:0000259" key="14">
    <source>
        <dbReference type="PROSITE" id="PS50868"/>
    </source>
</evidence>
<dbReference type="SMART" id="SM00570">
    <property type="entry name" value="AWS"/>
    <property type="match status" value="1"/>
</dbReference>
<keyword evidence="17" id="KW-1185">Reference proteome</keyword>
<dbReference type="SMART" id="SM00249">
    <property type="entry name" value="PHD"/>
    <property type="match status" value="2"/>
</dbReference>
<dbReference type="SUPFAM" id="SSF82199">
    <property type="entry name" value="SET domain"/>
    <property type="match status" value="1"/>
</dbReference>
<evidence type="ECO:0000256" key="5">
    <source>
        <dbReference type="ARBA" id="ARBA00022603"/>
    </source>
</evidence>
<dbReference type="Pfam" id="PF17907">
    <property type="entry name" value="AWS"/>
    <property type="match status" value="1"/>
</dbReference>
<dbReference type="OMA" id="CNQHREG"/>
<dbReference type="InterPro" id="IPR011011">
    <property type="entry name" value="Znf_FYVE_PHD"/>
</dbReference>
<dbReference type="Gene3D" id="3.30.40.10">
    <property type="entry name" value="Zinc/RING finger domain, C3HC4 (zinc finger)"/>
    <property type="match status" value="2"/>
</dbReference>
<evidence type="ECO:0000259" key="15">
    <source>
        <dbReference type="PROSITE" id="PS51215"/>
    </source>
</evidence>
<dbReference type="GO" id="GO:0005694">
    <property type="term" value="C:chromosome"/>
    <property type="evidence" value="ECO:0007669"/>
    <property type="project" value="UniProtKB-SubCell"/>
</dbReference>
<reference evidence="16" key="2">
    <citation type="submission" date="2015-06" db="UniProtKB">
        <authorList>
            <consortium name="EnsemblMetazoa"/>
        </authorList>
    </citation>
    <scope>IDENTIFICATION</scope>
</reference>
<dbReference type="InterPro" id="IPR001214">
    <property type="entry name" value="SET_dom"/>
</dbReference>
<dbReference type="Gene3D" id="2.170.270.10">
    <property type="entry name" value="SET domain"/>
    <property type="match status" value="1"/>
</dbReference>
<evidence type="ECO:0000256" key="9">
    <source>
        <dbReference type="ARBA" id="ARBA00022771"/>
    </source>
</evidence>
<keyword evidence="7" id="KW-0949">S-adenosyl-L-methionine</keyword>
<dbReference type="PROSITE" id="PS01359">
    <property type="entry name" value="ZF_PHD_1"/>
    <property type="match status" value="1"/>
</dbReference>
<feature type="domain" description="AWS" evidence="15">
    <location>
        <begin position="281"/>
        <end position="331"/>
    </location>
</feature>
<feature type="domain" description="Post-SET" evidence="14">
    <location>
        <begin position="456"/>
        <end position="472"/>
    </location>
</feature>
<dbReference type="Pfam" id="PF22908">
    <property type="entry name" value="PHD_NSD"/>
    <property type="match status" value="1"/>
</dbReference>
<organism evidence="16 17">
    <name type="scientific">Megaselia scalaris</name>
    <name type="common">Humpbacked fly</name>
    <name type="synonym">Phora scalaris</name>
    <dbReference type="NCBI Taxonomy" id="36166"/>
    <lineage>
        <taxon>Eukaryota</taxon>
        <taxon>Metazoa</taxon>
        <taxon>Ecdysozoa</taxon>
        <taxon>Arthropoda</taxon>
        <taxon>Hexapoda</taxon>
        <taxon>Insecta</taxon>
        <taxon>Pterygota</taxon>
        <taxon>Neoptera</taxon>
        <taxon>Endopterygota</taxon>
        <taxon>Diptera</taxon>
        <taxon>Brachycera</taxon>
        <taxon>Muscomorpha</taxon>
        <taxon>Platypezoidea</taxon>
        <taxon>Phoridae</taxon>
        <taxon>Megaseliini</taxon>
        <taxon>Megaselia</taxon>
    </lineage>
</organism>
<evidence type="ECO:0000259" key="13">
    <source>
        <dbReference type="PROSITE" id="PS50812"/>
    </source>
</evidence>
<accession>T1GRQ2</accession>
<dbReference type="PROSITE" id="PS50280">
    <property type="entry name" value="SET"/>
    <property type="match status" value="1"/>
</dbReference>
<dbReference type="CDD" id="cd15565">
    <property type="entry name" value="PHD2_NSD"/>
    <property type="match status" value="1"/>
</dbReference>
<dbReference type="InterPro" id="IPR000313">
    <property type="entry name" value="PWWP_dom"/>
</dbReference>